<dbReference type="Proteomes" id="UP001295684">
    <property type="component" value="Unassembled WGS sequence"/>
</dbReference>
<feature type="region of interest" description="Disordered" evidence="2">
    <location>
        <begin position="26"/>
        <end position="53"/>
    </location>
</feature>
<dbReference type="GO" id="GO:0003700">
    <property type="term" value="F:DNA-binding transcription factor activity"/>
    <property type="evidence" value="ECO:0007669"/>
    <property type="project" value="InterPro"/>
</dbReference>
<name>A0AAD1UKQ9_EUPCR</name>
<evidence type="ECO:0008006" key="5">
    <source>
        <dbReference type="Google" id="ProtNLM"/>
    </source>
</evidence>
<evidence type="ECO:0000313" key="3">
    <source>
        <dbReference type="EMBL" id="CAI2367069.1"/>
    </source>
</evidence>
<feature type="compositionally biased region" description="Polar residues" evidence="2">
    <location>
        <begin position="35"/>
        <end position="48"/>
    </location>
</feature>
<dbReference type="InterPro" id="IPR046347">
    <property type="entry name" value="bZIP_sf"/>
</dbReference>
<proteinExistence type="predicted"/>
<dbReference type="SUPFAM" id="SSF57959">
    <property type="entry name" value="Leucine zipper domain"/>
    <property type="match status" value="1"/>
</dbReference>
<dbReference type="AlphaFoldDB" id="A0AAD1UKQ9"/>
<evidence type="ECO:0000256" key="2">
    <source>
        <dbReference type="SAM" id="MobiDB-lite"/>
    </source>
</evidence>
<reference evidence="3" key="1">
    <citation type="submission" date="2023-07" db="EMBL/GenBank/DDBJ databases">
        <authorList>
            <consortium name="AG Swart"/>
            <person name="Singh M."/>
            <person name="Singh A."/>
            <person name="Seah K."/>
            <person name="Emmerich C."/>
        </authorList>
    </citation>
    <scope>NUCLEOTIDE SEQUENCE</scope>
    <source>
        <strain evidence="3">DP1</strain>
    </source>
</reference>
<gene>
    <name evidence="3" type="ORF">ECRASSUSDP1_LOCUS8346</name>
</gene>
<feature type="coiled-coil region" evidence="1">
    <location>
        <begin position="175"/>
        <end position="209"/>
    </location>
</feature>
<keyword evidence="1" id="KW-0175">Coiled coil</keyword>
<comment type="caution">
    <text evidence="3">The sequence shown here is derived from an EMBL/GenBank/DDBJ whole genome shotgun (WGS) entry which is preliminary data.</text>
</comment>
<evidence type="ECO:0000313" key="4">
    <source>
        <dbReference type="Proteomes" id="UP001295684"/>
    </source>
</evidence>
<feature type="compositionally biased region" description="Basic and acidic residues" evidence="2">
    <location>
        <begin position="136"/>
        <end position="163"/>
    </location>
</feature>
<dbReference type="Gene3D" id="1.20.5.170">
    <property type="match status" value="1"/>
</dbReference>
<protein>
    <recommendedName>
        <fullName evidence="5">BZIP domain-containing protein</fullName>
    </recommendedName>
</protein>
<keyword evidence="4" id="KW-1185">Reference proteome</keyword>
<feature type="region of interest" description="Disordered" evidence="2">
    <location>
        <begin position="136"/>
        <end position="166"/>
    </location>
</feature>
<organism evidence="3 4">
    <name type="scientific">Euplotes crassus</name>
    <dbReference type="NCBI Taxonomy" id="5936"/>
    <lineage>
        <taxon>Eukaryota</taxon>
        <taxon>Sar</taxon>
        <taxon>Alveolata</taxon>
        <taxon>Ciliophora</taxon>
        <taxon>Intramacronucleata</taxon>
        <taxon>Spirotrichea</taxon>
        <taxon>Hypotrichia</taxon>
        <taxon>Euplotida</taxon>
        <taxon>Euplotidae</taxon>
        <taxon>Moneuplotes</taxon>
    </lineage>
</organism>
<accession>A0AAD1UKQ9</accession>
<dbReference type="EMBL" id="CAMPGE010008162">
    <property type="protein sequence ID" value="CAI2367069.1"/>
    <property type="molecule type" value="Genomic_DNA"/>
</dbReference>
<sequence length="473" mass="54580">MCTSMAQYLQEMDSILQKNTIQKSPEDFLELTSEGKGSSQEQENQFSLDQIPDRSVALDFGPSSIFNEDVYTESPALESINPSGCAPANLESVNLEPQSSADQEAVVLCTDEDHKSNIEDDLQKLAISIPKRREMKRENLPKIDESFKAPKEKSKGRVSDKERARKSRLRKKKYYEDLEKKVVQLEDHCKKLTQEVKFYKEKALSLQKHQESTTFKTHLEKEVDLMNALQEKIKSIDSDNLKVFETLTEVGKNFCGYGKNKLQVLEQCFDQFLENTLMGWDFKACLYSCDKEFPKSFDELQKYARMKKYEKHDQYLDEKVRDFIDVNCSLMKTEEEYNNFLINKLPAIRETKRALQKGIMELFQAKQTIYKALIQNQVSCEAMEPTLDKNGFIAFLEAMKNSNMKITYREAFGIEEEEVDVDINYHFPCPTTFKKFTVTAMGSSPDSPEVEEVSGKYKIKVLKNHDRVACCVG</sequence>
<evidence type="ECO:0000256" key="1">
    <source>
        <dbReference type="SAM" id="Coils"/>
    </source>
</evidence>